<feature type="domain" description="N-acetyltransferase" evidence="2">
    <location>
        <begin position="12"/>
        <end position="153"/>
    </location>
</feature>
<dbReference type="PANTHER" id="PTHR13947">
    <property type="entry name" value="GNAT FAMILY N-ACETYLTRANSFERASE"/>
    <property type="match status" value="1"/>
</dbReference>
<dbReference type="PROSITE" id="PS51186">
    <property type="entry name" value="GNAT"/>
    <property type="match status" value="1"/>
</dbReference>
<dbReference type="CDD" id="cd04301">
    <property type="entry name" value="NAT_SF"/>
    <property type="match status" value="1"/>
</dbReference>
<keyword evidence="1" id="KW-0808">Transferase</keyword>
<dbReference type="AlphaFoldDB" id="A0A2M7VA27"/>
<organism evidence="3 4">
    <name type="scientific">Candidatus Magasanikbacteria bacterium CG_4_10_14_0_2_um_filter_33_14</name>
    <dbReference type="NCBI Taxonomy" id="1974636"/>
    <lineage>
        <taxon>Bacteria</taxon>
        <taxon>Candidatus Magasanikiibacteriota</taxon>
    </lineage>
</organism>
<dbReference type="InterPro" id="IPR016181">
    <property type="entry name" value="Acyl_CoA_acyltransferase"/>
</dbReference>
<dbReference type="EMBL" id="PFPL01000046">
    <property type="protein sequence ID" value="PIZ95725.1"/>
    <property type="molecule type" value="Genomic_DNA"/>
</dbReference>
<accession>A0A2M7VA27</accession>
<reference evidence="4" key="1">
    <citation type="submission" date="2017-09" db="EMBL/GenBank/DDBJ databases">
        <title>Depth-based differentiation of microbial function through sediment-hosted aquifers and enrichment of novel symbionts in the deep terrestrial subsurface.</title>
        <authorList>
            <person name="Probst A.J."/>
            <person name="Ladd B."/>
            <person name="Jarett J.K."/>
            <person name="Geller-Mcgrath D.E."/>
            <person name="Sieber C.M.K."/>
            <person name="Emerson J.B."/>
            <person name="Anantharaman K."/>
            <person name="Thomas B.C."/>
            <person name="Malmstrom R."/>
            <person name="Stieglmeier M."/>
            <person name="Klingl A."/>
            <person name="Woyke T."/>
            <person name="Ryan C.M."/>
            <person name="Banfield J.F."/>
        </authorList>
    </citation>
    <scope>NUCLEOTIDE SEQUENCE [LARGE SCALE GENOMIC DNA]</scope>
</reference>
<dbReference type="PANTHER" id="PTHR13947:SF37">
    <property type="entry name" value="LD18367P"/>
    <property type="match status" value="1"/>
</dbReference>
<evidence type="ECO:0000313" key="4">
    <source>
        <dbReference type="Proteomes" id="UP000231453"/>
    </source>
</evidence>
<dbReference type="InterPro" id="IPR050769">
    <property type="entry name" value="NAT_camello-type"/>
</dbReference>
<sequence>MNQIFTMSKKDTIHIELTDKSSKKIKEFEKIKWAVADQEHYGKPVDFTKNKYKFVAKNEDGEITGILDLMTEANLAFVEGLLIGSKFRKQGIGSKLMKQAEDFAKKNKCTKVYLETNEDWEAVEFYKKLGYEVTGKHEDHALGQRSLIFTKFL</sequence>
<comment type="caution">
    <text evidence="3">The sequence shown here is derived from an EMBL/GenBank/DDBJ whole genome shotgun (WGS) entry which is preliminary data.</text>
</comment>
<evidence type="ECO:0000313" key="3">
    <source>
        <dbReference type="EMBL" id="PIZ95725.1"/>
    </source>
</evidence>
<evidence type="ECO:0000259" key="2">
    <source>
        <dbReference type="PROSITE" id="PS51186"/>
    </source>
</evidence>
<dbReference type="Gene3D" id="3.40.630.30">
    <property type="match status" value="1"/>
</dbReference>
<dbReference type="Proteomes" id="UP000231453">
    <property type="component" value="Unassembled WGS sequence"/>
</dbReference>
<dbReference type="InterPro" id="IPR000182">
    <property type="entry name" value="GNAT_dom"/>
</dbReference>
<name>A0A2M7VA27_9BACT</name>
<dbReference type="SUPFAM" id="SSF55729">
    <property type="entry name" value="Acyl-CoA N-acyltransferases (Nat)"/>
    <property type="match status" value="1"/>
</dbReference>
<gene>
    <name evidence="3" type="ORF">COX80_03755</name>
</gene>
<proteinExistence type="predicted"/>
<dbReference type="GO" id="GO:0008080">
    <property type="term" value="F:N-acetyltransferase activity"/>
    <property type="evidence" value="ECO:0007669"/>
    <property type="project" value="InterPro"/>
</dbReference>
<evidence type="ECO:0000256" key="1">
    <source>
        <dbReference type="ARBA" id="ARBA00022679"/>
    </source>
</evidence>
<dbReference type="Pfam" id="PF13673">
    <property type="entry name" value="Acetyltransf_10"/>
    <property type="match status" value="1"/>
</dbReference>
<protein>
    <recommendedName>
        <fullName evidence="2">N-acetyltransferase domain-containing protein</fullName>
    </recommendedName>
</protein>